<evidence type="ECO:0000313" key="7">
    <source>
        <dbReference type="Proteomes" id="UP000231550"/>
    </source>
</evidence>
<feature type="transmembrane region" description="Helical" evidence="4">
    <location>
        <begin position="164"/>
        <end position="185"/>
    </location>
</feature>
<evidence type="ECO:0000256" key="2">
    <source>
        <dbReference type="ARBA" id="ARBA00022989"/>
    </source>
</evidence>
<dbReference type="InterPro" id="IPR011701">
    <property type="entry name" value="MFS"/>
</dbReference>
<dbReference type="InterPro" id="IPR036259">
    <property type="entry name" value="MFS_trans_sf"/>
</dbReference>
<dbReference type="PROSITE" id="PS50850">
    <property type="entry name" value="MFS"/>
    <property type="match status" value="1"/>
</dbReference>
<gene>
    <name evidence="6" type="ORF">COV85_03300</name>
</gene>
<feature type="transmembrane region" description="Helical" evidence="4">
    <location>
        <begin position="137"/>
        <end position="158"/>
    </location>
</feature>
<feature type="domain" description="Major facilitator superfamily (MFS) profile" evidence="5">
    <location>
        <begin position="6"/>
        <end position="198"/>
    </location>
</feature>
<dbReference type="EMBL" id="PCVN01000084">
    <property type="protein sequence ID" value="PIQ74228.1"/>
    <property type="molecule type" value="Genomic_DNA"/>
</dbReference>
<name>A0A2H0KPY1_9BACT</name>
<feature type="transmembrane region" description="Helical" evidence="4">
    <location>
        <begin position="100"/>
        <end position="125"/>
    </location>
</feature>
<keyword evidence="1 4" id="KW-0812">Transmembrane</keyword>
<protein>
    <recommendedName>
        <fullName evidence="5">Major facilitator superfamily (MFS) profile domain-containing protein</fullName>
    </recommendedName>
</protein>
<evidence type="ECO:0000313" key="6">
    <source>
        <dbReference type="EMBL" id="PIQ74228.1"/>
    </source>
</evidence>
<proteinExistence type="predicted"/>
<evidence type="ECO:0000259" key="5">
    <source>
        <dbReference type="PROSITE" id="PS50850"/>
    </source>
</evidence>
<evidence type="ECO:0000256" key="3">
    <source>
        <dbReference type="ARBA" id="ARBA00023136"/>
    </source>
</evidence>
<dbReference type="SUPFAM" id="SSF103473">
    <property type="entry name" value="MFS general substrate transporter"/>
    <property type="match status" value="1"/>
</dbReference>
<feature type="transmembrane region" description="Helical" evidence="4">
    <location>
        <begin position="12"/>
        <end position="33"/>
    </location>
</feature>
<dbReference type="Pfam" id="PF07690">
    <property type="entry name" value="MFS_1"/>
    <property type="match status" value="1"/>
</dbReference>
<sequence length="198" mass="21454">MRINRIIKTLVYHDLVLFLGWGLVAPILAVFVIENIEGGTVEVAGIASGVYWVFKSVIQIPLGRYLDKKDGEKDDYYFLVGGSLLAGIASFGFVLATLPWHLYCIQVIYAIGMATAVPGWGRIFTRHIDRGKEAQSWAWDSSALGIGAGVGGVIGGMIAKSFGFNLLFVAMGALGILSAILCFFIKEELLSKNSFQGE</sequence>
<feature type="transmembrane region" description="Helical" evidence="4">
    <location>
        <begin position="45"/>
        <end position="64"/>
    </location>
</feature>
<comment type="caution">
    <text evidence="6">The sequence shown here is derived from an EMBL/GenBank/DDBJ whole genome shotgun (WGS) entry which is preliminary data.</text>
</comment>
<keyword evidence="2 4" id="KW-1133">Transmembrane helix</keyword>
<feature type="transmembrane region" description="Helical" evidence="4">
    <location>
        <begin position="76"/>
        <end position="94"/>
    </location>
</feature>
<dbReference type="GO" id="GO:0022857">
    <property type="term" value="F:transmembrane transporter activity"/>
    <property type="evidence" value="ECO:0007669"/>
    <property type="project" value="InterPro"/>
</dbReference>
<dbReference type="InterPro" id="IPR052714">
    <property type="entry name" value="MFS_Exporter"/>
</dbReference>
<dbReference type="AlphaFoldDB" id="A0A2H0KPY1"/>
<organism evidence="6 7">
    <name type="scientific">Candidatus Portnoybacteria bacterium CG11_big_fil_rev_8_21_14_0_20_44_10</name>
    <dbReference type="NCBI Taxonomy" id="1974818"/>
    <lineage>
        <taxon>Bacteria</taxon>
        <taxon>Candidatus Portnoyibacteriota</taxon>
    </lineage>
</organism>
<accession>A0A2H0KPY1</accession>
<dbReference type="Proteomes" id="UP000231550">
    <property type="component" value="Unassembled WGS sequence"/>
</dbReference>
<reference evidence="6 7" key="1">
    <citation type="submission" date="2017-09" db="EMBL/GenBank/DDBJ databases">
        <title>Depth-based differentiation of microbial function through sediment-hosted aquifers and enrichment of novel symbionts in the deep terrestrial subsurface.</title>
        <authorList>
            <person name="Probst A.J."/>
            <person name="Ladd B."/>
            <person name="Jarett J.K."/>
            <person name="Geller-Mcgrath D.E."/>
            <person name="Sieber C.M."/>
            <person name="Emerson J.B."/>
            <person name="Anantharaman K."/>
            <person name="Thomas B.C."/>
            <person name="Malmstrom R."/>
            <person name="Stieglmeier M."/>
            <person name="Klingl A."/>
            <person name="Woyke T."/>
            <person name="Ryan C.M."/>
            <person name="Banfield J.F."/>
        </authorList>
    </citation>
    <scope>NUCLEOTIDE SEQUENCE [LARGE SCALE GENOMIC DNA]</scope>
    <source>
        <strain evidence="6">CG11_big_fil_rev_8_21_14_0_20_44_10</strain>
    </source>
</reference>
<dbReference type="PANTHER" id="PTHR23531">
    <property type="entry name" value="QUINOLENE RESISTANCE PROTEIN NORA"/>
    <property type="match status" value="1"/>
</dbReference>
<evidence type="ECO:0000256" key="4">
    <source>
        <dbReference type="SAM" id="Phobius"/>
    </source>
</evidence>
<evidence type="ECO:0000256" key="1">
    <source>
        <dbReference type="ARBA" id="ARBA00022692"/>
    </source>
</evidence>
<keyword evidence="3 4" id="KW-0472">Membrane</keyword>
<dbReference type="InterPro" id="IPR020846">
    <property type="entry name" value="MFS_dom"/>
</dbReference>
<dbReference type="Gene3D" id="1.20.1250.20">
    <property type="entry name" value="MFS general substrate transporter like domains"/>
    <property type="match status" value="1"/>
</dbReference>
<dbReference type="PANTHER" id="PTHR23531:SF1">
    <property type="entry name" value="QUINOLENE RESISTANCE PROTEIN NORA"/>
    <property type="match status" value="1"/>
</dbReference>